<gene>
    <name evidence="2" type="ORF">SAMN04487775_107211</name>
</gene>
<organism evidence="2 3">
    <name type="scientific">Treponema bryantii</name>
    <dbReference type="NCBI Taxonomy" id="163"/>
    <lineage>
        <taxon>Bacteria</taxon>
        <taxon>Pseudomonadati</taxon>
        <taxon>Spirochaetota</taxon>
        <taxon>Spirochaetia</taxon>
        <taxon>Spirochaetales</taxon>
        <taxon>Treponemataceae</taxon>
        <taxon>Treponema</taxon>
    </lineage>
</organism>
<protein>
    <submittedName>
        <fullName evidence="2">Uncharacterized protein</fullName>
    </submittedName>
</protein>
<dbReference type="RefSeq" id="WP_074932487.1">
    <property type="nucleotide sequence ID" value="NZ_FORI01000007.1"/>
</dbReference>
<evidence type="ECO:0000313" key="3">
    <source>
        <dbReference type="Proteomes" id="UP000182737"/>
    </source>
</evidence>
<keyword evidence="1" id="KW-0472">Membrane</keyword>
<name>A0A1I3LVQ6_9SPIR</name>
<dbReference type="AlphaFoldDB" id="A0A1I3LVQ6"/>
<evidence type="ECO:0000313" key="2">
    <source>
        <dbReference type="EMBL" id="SFI88595.1"/>
    </source>
</evidence>
<dbReference type="EMBL" id="FORI01000007">
    <property type="protein sequence ID" value="SFI88595.1"/>
    <property type="molecule type" value="Genomic_DNA"/>
</dbReference>
<keyword evidence="1" id="KW-0812">Transmembrane</keyword>
<dbReference type="Proteomes" id="UP000182737">
    <property type="component" value="Unassembled WGS sequence"/>
</dbReference>
<evidence type="ECO:0000256" key="1">
    <source>
        <dbReference type="SAM" id="Phobius"/>
    </source>
</evidence>
<feature type="transmembrane region" description="Helical" evidence="1">
    <location>
        <begin position="12"/>
        <end position="30"/>
    </location>
</feature>
<sequence>MVLINLLKNLGKIFGIICLFFVISGAYFLLKPTEEEKYLGQQMKMYPLGFNCIDDDGGEQVLKFDSKSQVAVYKDVYKYSMEKALYHGDEKKPFGCEFLISGNGEKRRVLVYIGDEVVNLDIVRYEQSDDKDLIYTVVSKSVKKDLGNIRYRDMGEL</sequence>
<proteinExistence type="predicted"/>
<accession>A0A1I3LVQ6</accession>
<reference evidence="3" key="1">
    <citation type="submission" date="2016-10" db="EMBL/GenBank/DDBJ databases">
        <authorList>
            <person name="Varghese N."/>
            <person name="Submissions S."/>
        </authorList>
    </citation>
    <scope>NUCLEOTIDE SEQUENCE [LARGE SCALE GENOMIC DNA]</scope>
    <source>
        <strain evidence="3">XBD1002</strain>
    </source>
</reference>
<keyword evidence="3" id="KW-1185">Reference proteome</keyword>
<keyword evidence="1" id="KW-1133">Transmembrane helix</keyword>